<keyword evidence="9" id="KW-1006">Bacterial flagellum protein export</keyword>
<comment type="subcellular location">
    <subcellularLocation>
        <location evidence="2">Cytoplasm</location>
    </subcellularLocation>
</comment>
<keyword evidence="7" id="KW-1005">Bacterial flagellum biogenesis</keyword>
<evidence type="ECO:0000256" key="9">
    <source>
        <dbReference type="ARBA" id="ARBA00023225"/>
    </source>
</evidence>
<evidence type="ECO:0000256" key="7">
    <source>
        <dbReference type="ARBA" id="ARBA00022795"/>
    </source>
</evidence>
<dbReference type="InterPro" id="IPR000563">
    <property type="entry name" value="Flag_FliH"/>
</dbReference>
<keyword evidence="5" id="KW-0813">Transport</keyword>
<comment type="function">
    <text evidence="1">Needed for flagellar regrowth and assembly.</text>
</comment>
<evidence type="ECO:0000256" key="4">
    <source>
        <dbReference type="ARBA" id="ARBA00016507"/>
    </source>
</evidence>
<dbReference type="GO" id="GO:0005829">
    <property type="term" value="C:cytosol"/>
    <property type="evidence" value="ECO:0007669"/>
    <property type="project" value="TreeGrafter"/>
</dbReference>
<organism evidence="11 12">
    <name type="scientific">Candidatus Sedimenticola endophacoides</name>
    <dbReference type="NCBI Taxonomy" id="2548426"/>
    <lineage>
        <taxon>Bacteria</taxon>
        <taxon>Pseudomonadati</taxon>
        <taxon>Pseudomonadota</taxon>
        <taxon>Gammaproteobacteria</taxon>
        <taxon>Chromatiales</taxon>
        <taxon>Sedimenticolaceae</taxon>
        <taxon>Sedimenticola</taxon>
    </lineage>
</organism>
<dbReference type="GO" id="GO:0044781">
    <property type="term" value="P:bacterial-type flagellum organization"/>
    <property type="evidence" value="ECO:0007669"/>
    <property type="project" value="UniProtKB-KW"/>
</dbReference>
<dbReference type="GO" id="GO:0003774">
    <property type="term" value="F:cytoskeletal motor activity"/>
    <property type="evidence" value="ECO:0007669"/>
    <property type="project" value="InterPro"/>
</dbReference>
<gene>
    <name evidence="11" type="ORF">C3L24_01010</name>
</gene>
<evidence type="ECO:0000256" key="3">
    <source>
        <dbReference type="ARBA" id="ARBA00006602"/>
    </source>
</evidence>
<keyword evidence="6" id="KW-0963">Cytoplasm</keyword>
<dbReference type="InterPro" id="IPR018035">
    <property type="entry name" value="Flagellar_FliH/T3SS_HrpE"/>
</dbReference>
<dbReference type="GO" id="GO:0015031">
    <property type="term" value="P:protein transport"/>
    <property type="evidence" value="ECO:0007669"/>
    <property type="project" value="UniProtKB-KW"/>
</dbReference>
<protein>
    <recommendedName>
        <fullName evidence="4">Flagellar assembly protein FliH</fullName>
    </recommendedName>
</protein>
<dbReference type="EMBL" id="PQCO01000069">
    <property type="protein sequence ID" value="PUE05523.1"/>
    <property type="molecule type" value="Genomic_DNA"/>
</dbReference>
<evidence type="ECO:0000256" key="1">
    <source>
        <dbReference type="ARBA" id="ARBA00003041"/>
    </source>
</evidence>
<dbReference type="InterPro" id="IPR051472">
    <property type="entry name" value="T3SS_Stator/FliH"/>
</dbReference>
<keyword evidence="11" id="KW-0969">Cilium</keyword>
<evidence type="ECO:0000256" key="2">
    <source>
        <dbReference type="ARBA" id="ARBA00004496"/>
    </source>
</evidence>
<accession>A0A6N4E4N4</accession>
<evidence type="ECO:0000256" key="6">
    <source>
        <dbReference type="ARBA" id="ARBA00022490"/>
    </source>
</evidence>
<dbReference type="PANTHER" id="PTHR34982">
    <property type="entry name" value="YOP PROTEINS TRANSLOCATION PROTEIN L"/>
    <property type="match status" value="1"/>
</dbReference>
<comment type="caution">
    <text evidence="11">The sequence shown here is derived from an EMBL/GenBank/DDBJ whole genome shotgun (WGS) entry which is preliminary data.</text>
</comment>
<dbReference type="Proteomes" id="UP000250928">
    <property type="component" value="Unassembled WGS sequence"/>
</dbReference>
<evidence type="ECO:0000256" key="8">
    <source>
        <dbReference type="ARBA" id="ARBA00022927"/>
    </source>
</evidence>
<proteinExistence type="inferred from homology"/>
<evidence type="ECO:0000256" key="5">
    <source>
        <dbReference type="ARBA" id="ARBA00022448"/>
    </source>
</evidence>
<dbReference type="PANTHER" id="PTHR34982:SF1">
    <property type="entry name" value="FLAGELLAR ASSEMBLY PROTEIN FLIH"/>
    <property type="match status" value="1"/>
</dbReference>
<name>A0A6N4E4N4_9GAMM</name>
<feature type="domain" description="Flagellar assembly protein FliH/Type III secretion system HrpE" evidence="10">
    <location>
        <begin position="64"/>
        <end position="183"/>
    </location>
</feature>
<evidence type="ECO:0000313" key="12">
    <source>
        <dbReference type="Proteomes" id="UP000250928"/>
    </source>
</evidence>
<evidence type="ECO:0000259" key="10">
    <source>
        <dbReference type="Pfam" id="PF02108"/>
    </source>
</evidence>
<sequence length="206" mass="22117">MGSRGGGPGGSPMGGPLTAEQLSTLQKQAYDEGFEEGKQAGFEFGHNEALVQAAEQAGTRLQLLDRVLQTLQEPLRELDEQVEAELVELSAAMVRQLVRREIQLDPAQIIGVVRDALGVLPVSARGIRLVLHPEDAALIRQVYAVEQKELSWEIIEDPVLGRGGCRVITDTSQVDATLESRLAALIAPVLSGERDIDADATDETGG</sequence>
<comment type="similarity">
    <text evidence="3">Belongs to the FliH family.</text>
</comment>
<dbReference type="Pfam" id="PF02108">
    <property type="entry name" value="FliH"/>
    <property type="match status" value="1"/>
</dbReference>
<keyword evidence="11" id="KW-0282">Flagellum</keyword>
<keyword evidence="11" id="KW-0966">Cell projection</keyword>
<dbReference type="PRINTS" id="PR01003">
    <property type="entry name" value="FLGFLIH"/>
</dbReference>
<dbReference type="GO" id="GO:0009288">
    <property type="term" value="C:bacterial-type flagellum"/>
    <property type="evidence" value="ECO:0007669"/>
    <property type="project" value="InterPro"/>
</dbReference>
<dbReference type="GO" id="GO:0071973">
    <property type="term" value="P:bacterial-type flagellum-dependent cell motility"/>
    <property type="evidence" value="ECO:0007669"/>
    <property type="project" value="InterPro"/>
</dbReference>
<dbReference type="AlphaFoldDB" id="A0A6N4E4N4"/>
<keyword evidence="8" id="KW-0653">Protein transport</keyword>
<evidence type="ECO:0000313" key="11">
    <source>
        <dbReference type="EMBL" id="PUE05523.1"/>
    </source>
</evidence>
<reference evidence="11 12" key="1">
    <citation type="submission" date="2018-01" db="EMBL/GenBank/DDBJ databases">
        <title>Novel co-symbiosis in the lucinid bivalve Phacoides pectinatus.</title>
        <authorList>
            <person name="Lim S.J."/>
            <person name="Davis B.G."/>
            <person name="Gill D.E."/>
            <person name="Engel A.S."/>
            <person name="Anderson L.C."/>
            <person name="Campbell B.J."/>
        </authorList>
    </citation>
    <scope>NUCLEOTIDE SEQUENCE [LARGE SCALE GENOMIC DNA]</scope>
    <source>
        <strain evidence="11">N3_P5</strain>
    </source>
</reference>